<feature type="transmembrane region" description="Helical" evidence="10">
    <location>
        <begin position="34"/>
        <end position="52"/>
    </location>
</feature>
<evidence type="ECO:0000256" key="4">
    <source>
        <dbReference type="ARBA" id="ARBA00022670"/>
    </source>
</evidence>
<evidence type="ECO:0000313" key="13">
    <source>
        <dbReference type="EMBL" id="KAF8412311.1"/>
    </source>
</evidence>
<dbReference type="GO" id="GO:0008289">
    <property type="term" value="F:lipid binding"/>
    <property type="evidence" value="ECO:0007669"/>
    <property type="project" value="InterPro"/>
</dbReference>
<dbReference type="GO" id="GO:0006869">
    <property type="term" value="P:lipid transport"/>
    <property type="evidence" value="ECO:0007669"/>
    <property type="project" value="InterPro"/>
</dbReference>
<dbReference type="InterPro" id="IPR016140">
    <property type="entry name" value="Bifunc_inhib/LTP/seed_store"/>
</dbReference>
<dbReference type="SUPFAM" id="SSF47699">
    <property type="entry name" value="Bifunctional inhibitor/lipid-transfer protein/seed storage 2S albumin"/>
    <property type="match status" value="1"/>
</dbReference>
<keyword evidence="7 10" id="KW-0720">Serine protease</keyword>
<protein>
    <recommendedName>
        <fullName evidence="10">RHOMBOID-like protein</fullName>
        <ecNumber evidence="10">3.4.21.105</ecNumber>
    </recommendedName>
</protein>
<sequence>MRIDYRENKEGFKKSLEKQLRSWWKQWRSCCKQCIPIFSVANIVVFIVTMYINNCPENYLEFKETSCRAKFLGRLEKLGGFEWNKVVNMGEGWRLFTSNWLHGDVKHLLSNTSLLFFLEILLDFRFGFGLGCSILSALFNRQSLSYGSSGAVFGLIGAIASEIITNWTTYNKVFAVYALVNLLVILTIGSLPDCAYGSHPQDPEINNIGHIGGWLTGFLLGFVLLLRPQFRPVELENTPANFGVKFKYKVYQYILWLVALVLLIVGFTVGLVMLFRGVNGIELCHWCRCMIDCTTVTGLVSACSTFITYGSPDPIPGTPCCDALESLNNMADSIDNRRSMCRCIMGLITTYNPNATALATLPGFCGISLGFNINPNTDCNK</sequence>
<dbReference type="Pfam" id="PF00234">
    <property type="entry name" value="Tryp_alpha_amyl"/>
    <property type="match status" value="1"/>
</dbReference>
<comment type="catalytic activity">
    <reaction evidence="1 10">
        <text>Cleaves type-1 transmembrane domains using a catalytic dyad composed of serine and histidine that are contributed by different transmembrane domains.</text>
        <dbReference type="EC" id="3.4.21.105"/>
    </reaction>
</comment>
<dbReference type="GO" id="GO:0006508">
    <property type="term" value="P:proteolysis"/>
    <property type="evidence" value="ECO:0007669"/>
    <property type="project" value="UniProtKB-KW"/>
</dbReference>
<dbReference type="EMBL" id="JABCRI010000001">
    <property type="protein sequence ID" value="KAF8412311.1"/>
    <property type="molecule type" value="Genomic_DNA"/>
</dbReference>
<dbReference type="InterPro" id="IPR036312">
    <property type="entry name" value="Bifun_inhib/LTP/seed_sf"/>
</dbReference>
<dbReference type="InterPro" id="IPR035952">
    <property type="entry name" value="Rhomboid-like_sf"/>
</dbReference>
<evidence type="ECO:0000256" key="9">
    <source>
        <dbReference type="ARBA" id="ARBA00023136"/>
    </source>
</evidence>
<comment type="function">
    <text evidence="10">Serine protease involved in intramembrane proteolysis.</text>
</comment>
<keyword evidence="5 10" id="KW-0812">Transmembrane</keyword>
<dbReference type="EC" id="3.4.21.105" evidence="10"/>
<keyword evidence="9 10" id="KW-0472">Membrane</keyword>
<dbReference type="PRINTS" id="PR00382">
    <property type="entry name" value="LIPIDTRNSFER"/>
</dbReference>
<evidence type="ECO:0000256" key="1">
    <source>
        <dbReference type="ARBA" id="ARBA00000156"/>
    </source>
</evidence>
<dbReference type="Proteomes" id="UP000655225">
    <property type="component" value="Unassembled WGS sequence"/>
</dbReference>
<dbReference type="SUPFAM" id="SSF144091">
    <property type="entry name" value="Rhomboid-like"/>
    <property type="match status" value="1"/>
</dbReference>
<dbReference type="PANTHER" id="PTHR22936">
    <property type="entry name" value="RHOMBOID-RELATED"/>
    <property type="match status" value="1"/>
</dbReference>
<proteinExistence type="inferred from homology"/>
<feature type="transmembrane region" description="Helical" evidence="10">
    <location>
        <begin position="208"/>
        <end position="230"/>
    </location>
</feature>
<evidence type="ECO:0000256" key="6">
    <source>
        <dbReference type="ARBA" id="ARBA00022801"/>
    </source>
</evidence>
<evidence type="ECO:0000256" key="8">
    <source>
        <dbReference type="ARBA" id="ARBA00022989"/>
    </source>
</evidence>
<dbReference type="GO" id="GO:0016020">
    <property type="term" value="C:membrane"/>
    <property type="evidence" value="ECO:0007669"/>
    <property type="project" value="UniProtKB-SubCell"/>
</dbReference>
<dbReference type="Gene3D" id="1.20.1540.10">
    <property type="entry name" value="Rhomboid-like"/>
    <property type="match status" value="1"/>
</dbReference>
<dbReference type="InterPro" id="IPR022764">
    <property type="entry name" value="Peptidase_S54_rhomboid_dom"/>
</dbReference>
<gene>
    <name evidence="13" type="ORF">HHK36_000272</name>
</gene>
<comment type="caution">
    <text evidence="10">Lacks conserved residue(s) required for the propagation of feature annotation.</text>
</comment>
<evidence type="ECO:0000256" key="2">
    <source>
        <dbReference type="ARBA" id="ARBA00004141"/>
    </source>
</evidence>
<keyword evidence="4 10" id="KW-0645">Protease</keyword>
<reference evidence="13 14" key="1">
    <citation type="submission" date="2020-04" db="EMBL/GenBank/DDBJ databases">
        <title>Plant Genome Project.</title>
        <authorList>
            <person name="Zhang R.-G."/>
        </authorList>
    </citation>
    <scope>NUCLEOTIDE SEQUENCE [LARGE SCALE GENOMIC DNA]</scope>
    <source>
        <strain evidence="13">YNK0</strain>
        <tissue evidence="13">Leaf</tissue>
    </source>
</reference>
<comment type="similarity">
    <text evidence="3 10">Belongs to the peptidase S54 family.</text>
</comment>
<keyword evidence="14" id="KW-1185">Reference proteome</keyword>
<dbReference type="Pfam" id="PF01694">
    <property type="entry name" value="Rhomboid"/>
    <property type="match status" value="1"/>
</dbReference>
<dbReference type="AlphaFoldDB" id="A0A835A0P6"/>
<feature type="domain" description="Peptidase S54 rhomboid" evidence="12">
    <location>
        <begin position="90"/>
        <end position="225"/>
    </location>
</feature>
<keyword evidence="8 10" id="KW-1133">Transmembrane helix</keyword>
<dbReference type="InterPro" id="IPR000528">
    <property type="entry name" value="Plant_nsLTP"/>
</dbReference>
<evidence type="ECO:0000313" key="14">
    <source>
        <dbReference type="Proteomes" id="UP000655225"/>
    </source>
</evidence>
<comment type="caution">
    <text evidence="13">The sequence shown here is derived from an EMBL/GenBank/DDBJ whole genome shotgun (WGS) entry which is preliminary data.</text>
</comment>
<dbReference type="CDD" id="cd01960">
    <property type="entry name" value="nsLTP1"/>
    <property type="match status" value="1"/>
</dbReference>
<dbReference type="GO" id="GO:0004252">
    <property type="term" value="F:serine-type endopeptidase activity"/>
    <property type="evidence" value="ECO:0007669"/>
    <property type="project" value="InterPro"/>
</dbReference>
<evidence type="ECO:0000259" key="11">
    <source>
        <dbReference type="Pfam" id="PF00234"/>
    </source>
</evidence>
<feature type="domain" description="Bifunctional inhibitor/plant lipid transfer protein/seed storage helical" evidence="11">
    <location>
        <begin position="293"/>
        <end position="379"/>
    </location>
</feature>
<comment type="subcellular location">
    <subcellularLocation>
        <location evidence="2 10">Membrane</location>
        <topology evidence="2 10">Multi-pass membrane protein</topology>
    </subcellularLocation>
</comment>
<dbReference type="PANTHER" id="PTHR22936:SF69">
    <property type="entry name" value="RHOMBOID-LIKE PROTEIN"/>
    <property type="match status" value="1"/>
</dbReference>
<organism evidence="13 14">
    <name type="scientific">Tetracentron sinense</name>
    <name type="common">Spur-leaf</name>
    <dbReference type="NCBI Taxonomy" id="13715"/>
    <lineage>
        <taxon>Eukaryota</taxon>
        <taxon>Viridiplantae</taxon>
        <taxon>Streptophyta</taxon>
        <taxon>Embryophyta</taxon>
        <taxon>Tracheophyta</taxon>
        <taxon>Spermatophyta</taxon>
        <taxon>Magnoliopsida</taxon>
        <taxon>Trochodendrales</taxon>
        <taxon>Trochodendraceae</taxon>
        <taxon>Tetracentron</taxon>
    </lineage>
</organism>
<evidence type="ECO:0000256" key="7">
    <source>
        <dbReference type="ARBA" id="ARBA00022825"/>
    </source>
</evidence>
<evidence type="ECO:0000256" key="10">
    <source>
        <dbReference type="RuleBase" id="RU362115"/>
    </source>
</evidence>
<dbReference type="OrthoDB" id="1919446at2759"/>
<keyword evidence="6 10" id="KW-0378">Hydrolase</keyword>
<evidence type="ECO:0000256" key="3">
    <source>
        <dbReference type="ARBA" id="ARBA00009045"/>
    </source>
</evidence>
<feature type="transmembrane region" description="Helical" evidence="10">
    <location>
        <begin position="250"/>
        <end position="275"/>
    </location>
</feature>
<dbReference type="InterPro" id="IPR002610">
    <property type="entry name" value="Peptidase_S54_rhomboid-like"/>
</dbReference>
<feature type="transmembrane region" description="Helical" evidence="10">
    <location>
        <begin position="174"/>
        <end position="196"/>
    </location>
</feature>
<evidence type="ECO:0000256" key="5">
    <source>
        <dbReference type="ARBA" id="ARBA00022692"/>
    </source>
</evidence>
<accession>A0A835A0P6</accession>
<name>A0A835A0P6_TETSI</name>
<dbReference type="Gene3D" id="1.10.110.10">
    <property type="entry name" value="Plant lipid-transfer and hydrophobic proteins"/>
    <property type="match status" value="1"/>
</dbReference>
<feature type="transmembrane region" description="Helical" evidence="10">
    <location>
        <begin position="151"/>
        <end position="168"/>
    </location>
</feature>
<evidence type="ECO:0000259" key="12">
    <source>
        <dbReference type="Pfam" id="PF01694"/>
    </source>
</evidence>